<evidence type="ECO:0000313" key="1">
    <source>
        <dbReference type="EMBL" id="KAI4298634.1"/>
    </source>
</evidence>
<dbReference type="EMBL" id="CM039438">
    <property type="protein sequence ID" value="KAI4298634.1"/>
    <property type="molecule type" value="Genomic_DNA"/>
</dbReference>
<accession>A0ACB9KMZ2</accession>
<evidence type="ECO:0000313" key="2">
    <source>
        <dbReference type="Proteomes" id="UP000828941"/>
    </source>
</evidence>
<dbReference type="Proteomes" id="UP000828941">
    <property type="component" value="Chromosome 13"/>
</dbReference>
<proteinExistence type="predicted"/>
<sequence length="293" mass="33429">MNMEKHRFVAMFFFIISILLAFHCVSGVDPLEIYCPIEFPNYTMNSPYYNSLKLLLGSLPSNTSVRGYYNTSVGEDTDKVYGQTLCRGDVSATVCQNCIENASQDMLRRCKKVQALIWYELCQVRYSFQMFFSTFVYIGKPPESNKQEKNVSDPIRFSKVLNYLMRNLSDEAAFNPATNKFATGEIKFSGEETIYGLVQCTRDMSETYCSNCLSSAVADLMACCSSHEGGILLSRTCNARFELSQFFNSSYYHLIYPASEGKASRYKMAQGISFLSAPYHKHNRIWSIIPNWK</sequence>
<comment type="caution">
    <text evidence="1">The sequence shown here is derived from an EMBL/GenBank/DDBJ whole genome shotgun (WGS) entry which is preliminary data.</text>
</comment>
<reference evidence="1 2" key="1">
    <citation type="journal article" date="2022" name="DNA Res.">
        <title>Chromosomal-level genome assembly of the orchid tree Bauhinia variegata (Leguminosae; Cercidoideae) supports the allotetraploid origin hypothesis of Bauhinia.</title>
        <authorList>
            <person name="Zhong Y."/>
            <person name="Chen Y."/>
            <person name="Zheng D."/>
            <person name="Pang J."/>
            <person name="Liu Y."/>
            <person name="Luo S."/>
            <person name="Meng S."/>
            <person name="Qian L."/>
            <person name="Wei D."/>
            <person name="Dai S."/>
            <person name="Zhou R."/>
        </authorList>
    </citation>
    <scope>NUCLEOTIDE SEQUENCE [LARGE SCALE GENOMIC DNA]</scope>
    <source>
        <strain evidence="1">BV-YZ2020</strain>
    </source>
</reference>
<organism evidence="1 2">
    <name type="scientific">Bauhinia variegata</name>
    <name type="common">Purple orchid tree</name>
    <name type="synonym">Phanera variegata</name>
    <dbReference type="NCBI Taxonomy" id="167791"/>
    <lineage>
        <taxon>Eukaryota</taxon>
        <taxon>Viridiplantae</taxon>
        <taxon>Streptophyta</taxon>
        <taxon>Embryophyta</taxon>
        <taxon>Tracheophyta</taxon>
        <taxon>Spermatophyta</taxon>
        <taxon>Magnoliopsida</taxon>
        <taxon>eudicotyledons</taxon>
        <taxon>Gunneridae</taxon>
        <taxon>Pentapetalae</taxon>
        <taxon>rosids</taxon>
        <taxon>fabids</taxon>
        <taxon>Fabales</taxon>
        <taxon>Fabaceae</taxon>
        <taxon>Cercidoideae</taxon>
        <taxon>Cercideae</taxon>
        <taxon>Bauhiniinae</taxon>
        <taxon>Bauhinia</taxon>
    </lineage>
</organism>
<keyword evidence="2" id="KW-1185">Reference proteome</keyword>
<protein>
    <submittedName>
        <fullName evidence="1">Uncharacterized protein</fullName>
    </submittedName>
</protein>
<gene>
    <name evidence="1" type="ORF">L6164_032168</name>
</gene>
<name>A0ACB9KMZ2_BAUVA</name>